<accession>A0A2U1LUK5</accession>
<comment type="similarity">
    <text evidence="1">Belongs to the thiolase-like superfamily. Thiolase family.</text>
</comment>
<dbReference type="AlphaFoldDB" id="A0A2U1LUK5"/>
<dbReference type="PANTHER" id="PTHR18919">
    <property type="entry name" value="ACETYL-COA C-ACYLTRANSFERASE"/>
    <property type="match status" value="1"/>
</dbReference>
<evidence type="ECO:0000256" key="3">
    <source>
        <dbReference type="ARBA" id="ARBA00023315"/>
    </source>
</evidence>
<dbReference type="PANTHER" id="PTHR18919:SF161">
    <property type="entry name" value="ACETYL-COA ACETYLTRANSFERASE 2"/>
    <property type="match status" value="1"/>
</dbReference>
<protein>
    <submittedName>
        <fullName evidence="5">Acetyl-CoA c-acetyltransferase 3</fullName>
    </submittedName>
</protein>
<dbReference type="PROSITE" id="PS00737">
    <property type="entry name" value="THIOLASE_2"/>
    <property type="match status" value="1"/>
</dbReference>
<dbReference type="EMBL" id="PKPP01007698">
    <property type="protein sequence ID" value="PWA52667.1"/>
    <property type="molecule type" value="Genomic_DNA"/>
</dbReference>
<sequence length="384" mass="42966">MTRIIQSATIVPSGISDSWYSFQNSWYKSYLDLNTDAKHVTGLTLSSAPADLKMTPYTAGPESKKDSKISLLKQLPCGKVLPSHMMTRIIQSATIVPSGISDSWYSFQNSWYKSYLVKVKNRGDDTKYGAKVKQMVVATLAESGMNLSDDVIESIIDKDNTLESMKAHSGQDMYIFSHYQPLLLLVEKMLQKNCIAIGEDVFPDSTLYDHVLRYVGKMMPDDYEVQRLLLHGPPDHILDKLFRKKMEAIGESAEWRLRFDEAKERADKCTSELNIILSSYVELISDQTSPFTNLKMSNIYPKVLDSAELPQKNASIYVEVKRFTLDGSPSATFYNVSRELKLNVHGGGVSLGHPLGCSGARILVTLLGFLKQKGGKYRAADCTN</sequence>
<feature type="domain" description="Thiolase C-terminal" evidence="4">
    <location>
        <begin position="339"/>
        <end position="380"/>
    </location>
</feature>
<keyword evidence="6" id="KW-1185">Reference proteome</keyword>
<name>A0A2U1LUK5_ARTAN</name>
<dbReference type="STRING" id="35608.A0A2U1LUK5"/>
<evidence type="ECO:0000313" key="5">
    <source>
        <dbReference type="EMBL" id="PWA52667.1"/>
    </source>
</evidence>
<keyword evidence="3" id="KW-0012">Acyltransferase</keyword>
<dbReference type="Pfam" id="PF02803">
    <property type="entry name" value="Thiolase_C"/>
    <property type="match status" value="1"/>
</dbReference>
<dbReference type="GO" id="GO:0005739">
    <property type="term" value="C:mitochondrion"/>
    <property type="evidence" value="ECO:0007669"/>
    <property type="project" value="TreeGrafter"/>
</dbReference>
<evidence type="ECO:0000259" key="4">
    <source>
        <dbReference type="Pfam" id="PF02803"/>
    </source>
</evidence>
<evidence type="ECO:0000256" key="2">
    <source>
        <dbReference type="ARBA" id="ARBA00022679"/>
    </source>
</evidence>
<gene>
    <name evidence="5" type="ORF">CTI12_AA452090</name>
</gene>
<dbReference type="InterPro" id="IPR020613">
    <property type="entry name" value="Thiolase_CS"/>
</dbReference>
<dbReference type="GO" id="GO:0006635">
    <property type="term" value="P:fatty acid beta-oxidation"/>
    <property type="evidence" value="ECO:0007669"/>
    <property type="project" value="TreeGrafter"/>
</dbReference>
<comment type="caution">
    <text evidence="5">The sequence shown here is derived from an EMBL/GenBank/DDBJ whole genome shotgun (WGS) entry which is preliminary data.</text>
</comment>
<dbReference type="Gene3D" id="3.40.47.10">
    <property type="match status" value="1"/>
</dbReference>
<evidence type="ECO:0000313" key="6">
    <source>
        <dbReference type="Proteomes" id="UP000245207"/>
    </source>
</evidence>
<dbReference type="InterPro" id="IPR020617">
    <property type="entry name" value="Thiolase_C"/>
</dbReference>
<organism evidence="5 6">
    <name type="scientific">Artemisia annua</name>
    <name type="common">Sweet wormwood</name>
    <dbReference type="NCBI Taxonomy" id="35608"/>
    <lineage>
        <taxon>Eukaryota</taxon>
        <taxon>Viridiplantae</taxon>
        <taxon>Streptophyta</taxon>
        <taxon>Embryophyta</taxon>
        <taxon>Tracheophyta</taxon>
        <taxon>Spermatophyta</taxon>
        <taxon>Magnoliopsida</taxon>
        <taxon>eudicotyledons</taxon>
        <taxon>Gunneridae</taxon>
        <taxon>Pentapetalae</taxon>
        <taxon>asterids</taxon>
        <taxon>campanulids</taxon>
        <taxon>Asterales</taxon>
        <taxon>Asteraceae</taxon>
        <taxon>Asteroideae</taxon>
        <taxon>Anthemideae</taxon>
        <taxon>Artemisiinae</taxon>
        <taxon>Artemisia</taxon>
    </lineage>
</organism>
<dbReference type="Proteomes" id="UP000245207">
    <property type="component" value="Unassembled WGS sequence"/>
</dbReference>
<dbReference type="SUPFAM" id="SSF53901">
    <property type="entry name" value="Thiolase-like"/>
    <property type="match status" value="1"/>
</dbReference>
<reference evidence="5 6" key="1">
    <citation type="journal article" date="2018" name="Mol. Plant">
        <title>The genome of Artemisia annua provides insight into the evolution of Asteraceae family and artemisinin biosynthesis.</title>
        <authorList>
            <person name="Shen Q."/>
            <person name="Zhang L."/>
            <person name="Liao Z."/>
            <person name="Wang S."/>
            <person name="Yan T."/>
            <person name="Shi P."/>
            <person name="Liu M."/>
            <person name="Fu X."/>
            <person name="Pan Q."/>
            <person name="Wang Y."/>
            <person name="Lv Z."/>
            <person name="Lu X."/>
            <person name="Zhang F."/>
            <person name="Jiang W."/>
            <person name="Ma Y."/>
            <person name="Chen M."/>
            <person name="Hao X."/>
            <person name="Li L."/>
            <person name="Tang Y."/>
            <person name="Lv G."/>
            <person name="Zhou Y."/>
            <person name="Sun X."/>
            <person name="Brodelius P.E."/>
            <person name="Rose J.K.C."/>
            <person name="Tang K."/>
        </authorList>
    </citation>
    <scope>NUCLEOTIDE SEQUENCE [LARGE SCALE GENOMIC DNA]</scope>
    <source>
        <strain evidence="6">cv. Huhao1</strain>
        <tissue evidence="5">Leaf</tissue>
    </source>
</reference>
<proteinExistence type="inferred from homology"/>
<dbReference type="GO" id="GO:0003985">
    <property type="term" value="F:acetyl-CoA C-acetyltransferase activity"/>
    <property type="evidence" value="ECO:0007669"/>
    <property type="project" value="TreeGrafter"/>
</dbReference>
<keyword evidence="2 5" id="KW-0808">Transferase</keyword>
<evidence type="ECO:0000256" key="1">
    <source>
        <dbReference type="ARBA" id="ARBA00010982"/>
    </source>
</evidence>
<dbReference type="InterPro" id="IPR016039">
    <property type="entry name" value="Thiolase-like"/>
</dbReference>